<accession>A0A1R1QN63</accession>
<dbReference type="InterPro" id="IPR029033">
    <property type="entry name" value="His_PPase_superfam"/>
</dbReference>
<evidence type="ECO:0000256" key="2">
    <source>
        <dbReference type="PIRSR" id="PIRSR613078-2"/>
    </source>
</evidence>
<evidence type="ECO:0000256" key="1">
    <source>
        <dbReference type="PIRSR" id="PIRSR613078-1"/>
    </source>
</evidence>
<dbReference type="PANTHER" id="PTHR48100:SF59">
    <property type="entry name" value="ADENOSYLCOBALAMIN_ALPHA-RIBAZOLE PHOSPHATASE"/>
    <property type="match status" value="1"/>
</dbReference>
<dbReference type="SMART" id="SM00855">
    <property type="entry name" value="PGAM"/>
    <property type="match status" value="1"/>
</dbReference>
<dbReference type="Pfam" id="PF00300">
    <property type="entry name" value="His_Phos_1"/>
    <property type="match status" value="1"/>
</dbReference>
<protein>
    <submittedName>
        <fullName evidence="3">Histidine phosphatase family protein</fullName>
    </submittedName>
</protein>
<comment type="caution">
    <text evidence="3">The sequence shown here is derived from an EMBL/GenBank/DDBJ whole genome shotgun (WGS) entry which is preliminary data.</text>
</comment>
<dbReference type="OrthoDB" id="9782128at2"/>
<dbReference type="GO" id="GO:0016791">
    <property type="term" value="F:phosphatase activity"/>
    <property type="evidence" value="ECO:0007669"/>
    <property type="project" value="TreeGrafter"/>
</dbReference>
<dbReference type="GO" id="GO:0005737">
    <property type="term" value="C:cytoplasm"/>
    <property type="evidence" value="ECO:0007669"/>
    <property type="project" value="TreeGrafter"/>
</dbReference>
<dbReference type="PROSITE" id="PS00175">
    <property type="entry name" value="PG_MUTASE"/>
    <property type="match status" value="1"/>
</dbReference>
<feature type="binding site" evidence="2">
    <location>
        <position position="58"/>
    </location>
    <ligand>
        <name>substrate</name>
    </ligand>
</feature>
<proteinExistence type="predicted"/>
<dbReference type="InterPro" id="IPR050275">
    <property type="entry name" value="PGM_Phosphatase"/>
</dbReference>
<sequence length="190" mass="21510">MTAICLIRHGETDWNALGKLQGRTDIPLNETGKRQAKETGEFLKDADWDVIITSPLKRARETAEIINQYLGLEIVEMEDFIERNYGDAEGMPFAERMKLYPDKNYPNQESKGALAERLMTGIQKVSDKYPDQKVLVVAHGAAIHTLLSKISNGNINLENTKLVNACLSNISFQENKWLVNDYNRSDHLSD</sequence>
<feature type="active site" description="Proton donor/acceptor" evidence="1">
    <location>
        <position position="82"/>
    </location>
</feature>
<dbReference type="PANTHER" id="PTHR48100">
    <property type="entry name" value="BROAD-SPECIFICITY PHOSPHATASE YOR283W-RELATED"/>
    <property type="match status" value="1"/>
</dbReference>
<dbReference type="EMBL" id="MTJL01000016">
    <property type="protein sequence ID" value="OMI06064.1"/>
    <property type="molecule type" value="Genomic_DNA"/>
</dbReference>
<name>A0A1R1RW64_9BACI</name>
<evidence type="ECO:0000313" key="4">
    <source>
        <dbReference type="Proteomes" id="UP000187367"/>
    </source>
</evidence>
<dbReference type="CDD" id="cd07067">
    <property type="entry name" value="HP_PGM_like"/>
    <property type="match status" value="1"/>
</dbReference>
<evidence type="ECO:0000313" key="3">
    <source>
        <dbReference type="EMBL" id="OMI06064.1"/>
    </source>
</evidence>
<dbReference type="RefSeq" id="WP_076761717.1">
    <property type="nucleotide sequence ID" value="NZ_JARMMH010000013.1"/>
</dbReference>
<dbReference type="InterPro" id="IPR013078">
    <property type="entry name" value="His_Pase_superF_clade-1"/>
</dbReference>
<dbReference type="Proteomes" id="UP000187367">
    <property type="component" value="Unassembled WGS sequence"/>
</dbReference>
<feature type="active site" description="Tele-phosphohistidine intermediate" evidence="1">
    <location>
        <position position="9"/>
    </location>
</feature>
<gene>
    <name evidence="3" type="ORF">BW143_08990</name>
</gene>
<accession>A0A1R1RW64</accession>
<dbReference type="Gene3D" id="3.40.50.1240">
    <property type="entry name" value="Phosphoglycerate mutase-like"/>
    <property type="match status" value="1"/>
</dbReference>
<dbReference type="AlphaFoldDB" id="A0A1R1RW64"/>
<dbReference type="InterPro" id="IPR001345">
    <property type="entry name" value="PG/BPGM_mutase_AS"/>
</dbReference>
<reference evidence="3 4" key="1">
    <citation type="submission" date="2017-01" db="EMBL/GenBank/DDBJ databases">
        <title>Bacillus phylogenomics.</title>
        <authorList>
            <person name="Dunlap C."/>
        </authorList>
    </citation>
    <scope>NUCLEOTIDE SEQUENCE [LARGE SCALE GENOMIC DNA]</scope>
    <source>
        <strain evidence="3 4">NRRL B-41282</strain>
    </source>
</reference>
<feature type="binding site" evidence="2">
    <location>
        <begin position="8"/>
        <end position="15"/>
    </location>
    <ligand>
        <name>substrate</name>
    </ligand>
</feature>
<feature type="binding site" evidence="2">
    <location>
        <begin position="82"/>
        <end position="85"/>
    </location>
    <ligand>
        <name>substrate</name>
    </ligand>
</feature>
<dbReference type="SUPFAM" id="SSF53254">
    <property type="entry name" value="Phosphoglycerate mutase-like"/>
    <property type="match status" value="1"/>
</dbReference>
<keyword evidence="4" id="KW-1185">Reference proteome</keyword>
<organism evidence="3 4">
    <name type="scientific">Bacillus swezeyi</name>
    <dbReference type="NCBI Taxonomy" id="1925020"/>
    <lineage>
        <taxon>Bacteria</taxon>
        <taxon>Bacillati</taxon>
        <taxon>Bacillota</taxon>
        <taxon>Bacilli</taxon>
        <taxon>Bacillales</taxon>
        <taxon>Bacillaceae</taxon>
        <taxon>Bacillus</taxon>
    </lineage>
</organism>